<evidence type="ECO:0000313" key="4">
    <source>
        <dbReference type="EMBL" id="EKG22557.1"/>
    </source>
</evidence>
<dbReference type="Proteomes" id="UP000007129">
    <property type="component" value="Unassembled WGS sequence"/>
</dbReference>
<dbReference type="VEuPathDB" id="FungiDB:MPH_00130"/>
<dbReference type="AlphaFoldDB" id="K2SCA7"/>
<dbReference type="eggNOG" id="ENOG502SRUH">
    <property type="taxonomic scope" value="Eukaryota"/>
</dbReference>
<proteinExistence type="predicted"/>
<keyword evidence="2" id="KW-0732">Signal</keyword>
<comment type="caution">
    <text evidence="4">The sequence shown here is derived from an EMBL/GenBank/DDBJ whole genome shotgun (WGS) entry which is preliminary data.</text>
</comment>
<evidence type="ECO:0000259" key="3">
    <source>
        <dbReference type="Pfam" id="PF24086"/>
    </source>
</evidence>
<feature type="compositionally biased region" description="Low complexity" evidence="1">
    <location>
        <begin position="105"/>
        <end position="118"/>
    </location>
</feature>
<dbReference type="InterPro" id="IPR055795">
    <property type="entry name" value="DUF7371"/>
</dbReference>
<gene>
    <name evidence="4" type="ORF">MPH_00130</name>
</gene>
<feature type="signal peptide" evidence="2">
    <location>
        <begin position="1"/>
        <end position="20"/>
    </location>
</feature>
<evidence type="ECO:0000313" key="5">
    <source>
        <dbReference type="Proteomes" id="UP000007129"/>
    </source>
</evidence>
<evidence type="ECO:0000256" key="1">
    <source>
        <dbReference type="SAM" id="MobiDB-lite"/>
    </source>
</evidence>
<organism evidence="4 5">
    <name type="scientific">Macrophomina phaseolina (strain MS6)</name>
    <name type="common">Charcoal rot fungus</name>
    <dbReference type="NCBI Taxonomy" id="1126212"/>
    <lineage>
        <taxon>Eukaryota</taxon>
        <taxon>Fungi</taxon>
        <taxon>Dikarya</taxon>
        <taxon>Ascomycota</taxon>
        <taxon>Pezizomycotina</taxon>
        <taxon>Dothideomycetes</taxon>
        <taxon>Dothideomycetes incertae sedis</taxon>
        <taxon>Botryosphaeriales</taxon>
        <taxon>Botryosphaeriaceae</taxon>
        <taxon>Macrophomina</taxon>
    </lineage>
</organism>
<protein>
    <recommendedName>
        <fullName evidence="3">DUF7371 domain-containing protein</fullName>
    </recommendedName>
</protein>
<dbReference type="InParanoid" id="K2SCA7"/>
<sequence>MMLLRFGLAFMAMVIMAATASVPTSSFRAMNAPLAVMKSAFVNSISSMGSPNHPMPRQEASSQGLRSDLEAITVTETITPAAVTHTLSAPTVTIISCPSERTLSNSPSFTYTPTPSSSADTFTTPALSSAGPTESTLTPLPTSTGLSVSISTRASSSLTLTAPTPSVTCSSGIYQAILLDSSTYWPCGSPAPTESVVATWSTETIVPVPSGEVMTTFVTITSSTMETSWQSASTVLVTSPGSTYTTTVVYETSPKPRPNSTSSVLYTASAPTGWNGTGSTLPWGPSLTSSPNPISSASHINTSTSTETQSLSVSAVTYTGDGFSFTTTLTGVPPVTASSFSSSSFSYRTFGSSSHNLSTTYSTPSSQPYRSSFSQGAGSTAANSTSAVVTYSTVSTPLSPYPSSPTVVSTTRSSGWTELTRSALSTPATTAAPTAASASGTGSTTTLHDSSDVPVPSLCAGGGEHGSFVLTWDDPERGVSGAFTPVRGPTHHLSVADGFVYAPPPNEPSAPASGPLMAMFLPNMTNGNDLTAPASGQLPPGGIGAGMLAGQGAYWFNLTGGYFSCNREPRRPEDGNSRSCNIEAQAYRWAPASREEVLLATTVFELDESCYEPGDRGKCHLSWVDFSHPNLDFTFLSSVRFRAFYWEDEATDRVFVMDSLNMAWADDSCEAGVARGSGVKAQAGWA</sequence>
<feature type="region of interest" description="Disordered" evidence="1">
    <location>
        <begin position="394"/>
        <end position="459"/>
    </location>
</feature>
<dbReference type="EMBL" id="AHHD01000007">
    <property type="protein sequence ID" value="EKG22557.1"/>
    <property type="molecule type" value="Genomic_DNA"/>
</dbReference>
<dbReference type="Pfam" id="PF24086">
    <property type="entry name" value="DUF7371"/>
    <property type="match status" value="1"/>
</dbReference>
<feature type="domain" description="DUF7371" evidence="3">
    <location>
        <begin position="464"/>
        <end position="675"/>
    </location>
</feature>
<feature type="compositionally biased region" description="Low complexity" evidence="1">
    <location>
        <begin position="422"/>
        <end position="447"/>
    </location>
</feature>
<dbReference type="HOGENOM" id="CLU_401178_0_0_1"/>
<feature type="compositionally biased region" description="Low complexity" evidence="1">
    <location>
        <begin position="131"/>
        <end position="144"/>
    </location>
</feature>
<dbReference type="OrthoDB" id="5385013at2759"/>
<dbReference type="STRING" id="1126212.K2SCA7"/>
<accession>K2SCA7</accession>
<feature type="chain" id="PRO_5003864772" description="DUF7371 domain-containing protein" evidence="2">
    <location>
        <begin position="21"/>
        <end position="686"/>
    </location>
</feature>
<feature type="region of interest" description="Disordered" evidence="1">
    <location>
        <begin position="105"/>
        <end position="144"/>
    </location>
</feature>
<evidence type="ECO:0000256" key="2">
    <source>
        <dbReference type="SAM" id="SignalP"/>
    </source>
</evidence>
<feature type="compositionally biased region" description="Low complexity" evidence="1">
    <location>
        <begin position="404"/>
        <end position="414"/>
    </location>
</feature>
<reference evidence="4 5" key="1">
    <citation type="journal article" date="2012" name="BMC Genomics">
        <title>Tools to kill: Genome of one of the most destructive plant pathogenic fungi Macrophomina phaseolina.</title>
        <authorList>
            <person name="Islam M.S."/>
            <person name="Haque M.S."/>
            <person name="Islam M.M."/>
            <person name="Emdad E.M."/>
            <person name="Halim A."/>
            <person name="Hossen Q.M.M."/>
            <person name="Hossain M.Z."/>
            <person name="Ahmed B."/>
            <person name="Rahim S."/>
            <person name="Rahman M.S."/>
            <person name="Alam M.M."/>
            <person name="Hou S."/>
            <person name="Wan X."/>
            <person name="Saito J.A."/>
            <person name="Alam M."/>
        </authorList>
    </citation>
    <scope>NUCLEOTIDE SEQUENCE [LARGE SCALE GENOMIC DNA]</scope>
    <source>
        <strain evidence="4 5">MS6</strain>
    </source>
</reference>
<name>K2SCA7_MACPH</name>
<feature type="region of interest" description="Disordered" evidence="1">
    <location>
        <begin position="354"/>
        <end position="377"/>
    </location>
</feature>